<dbReference type="SUPFAM" id="SSF53067">
    <property type="entry name" value="Actin-like ATPase domain"/>
    <property type="match status" value="2"/>
</dbReference>
<dbReference type="CDD" id="cd24028">
    <property type="entry name" value="ASKHA_NBD_HSP70_HSPA1-like"/>
    <property type="match status" value="1"/>
</dbReference>
<dbReference type="Gene3D" id="2.60.34.10">
    <property type="entry name" value="Substrate Binding Domain Of DNAk, Chain A, domain 1"/>
    <property type="match status" value="1"/>
</dbReference>
<dbReference type="EMBL" id="BFEA01000308">
    <property type="protein sequence ID" value="GBG78974.1"/>
    <property type="molecule type" value="Genomic_DNA"/>
</dbReference>
<sequence length="745" mass="81844">MGNIRSQVIEEIQSVPTKVPIAWKRRRPIGKIGGGPAIGIDLGTTNCCVAVWRNGGVEIIRNEEGGTIVPSCVAFPPSGGCLVGGIARDQALENVANTLFHVKRWLGRKYDDVSRSASMCLWPYRFARGPDSDGGDGDECVIEVDQEGGVKLRLTPEKVSSLILMKLREMAEECLGCPVSNAVIAVPANFSQSQKQATKRAAILAGLNVTRLMTESSAAAFTYALRTNNVASLSPADPLMRTLNRRWIGISTDSLSDAGSNCCRHVFDGRSDGQSQKTLMVVDWGGGTFDVSILRVSGMEFRVIATAGDCQLGGQDIDDAMVTHFAREISRKHKLSITDNARALRRLRMKCEKLKHKLSSSESYSLIADGLCNGHDFTMQMTRSQLEEMCRPIFQRCIDLVRRALEDAEVSKSEIGKLILAGGSMRIPKIQRMLSDLFGGKQLCKVIHPDECIAYGAAVQAALLTGEASLNVLDLEVVETVPVSIGFSDVRGNFVRLIKRNTPFPARVIEPNCRTPFDGRTMGTVSVYEGERVKCDENVFLGDVVLDGLRPGPPGSGNEKVPLEIMFEIDDDGILTATLSDKLTGRYACRSFGRRWGRCTDSEGRTAAKIASNVEDEDAADLTKSTARWRLTEYVHRLRWRLSFVTERATRSRMMKILDAEERWLSDNERKLFDVCEYHSHDETEGAHFRLSALEEECFGALLDDSLMLLAMSSRSLVGMGLSEELEVKWGKGGGGRVGRGKVGD</sequence>
<reference evidence="5 6" key="1">
    <citation type="journal article" date="2018" name="Cell">
        <title>The Chara Genome: Secondary Complexity and Implications for Plant Terrestrialization.</title>
        <authorList>
            <person name="Nishiyama T."/>
            <person name="Sakayama H."/>
            <person name="Vries J.D."/>
            <person name="Buschmann H."/>
            <person name="Saint-Marcoux D."/>
            <person name="Ullrich K.K."/>
            <person name="Haas F.B."/>
            <person name="Vanderstraeten L."/>
            <person name="Becker D."/>
            <person name="Lang D."/>
            <person name="Vosolsobe S."/>
            <person name="Rombauts S."/>
            <person name="Wilhelmsson P.K.I."/>
            <person name="Janitza P."/>
            <person name="Kern R."/>
            <person name="Heyl A."/>
            <person name="Rumpler F."/>
            <person name="Villalobos L.I.A.C."/>
            <person name="Clay J.M."/>
            <person name="Skokan R."/>
            <person name="Toyoda A."/>
            <person name="Suzuki Y."/>
            <person name="Kagoshima H."/>
            <person name="Schijlen E."/>
            <person name="Tajeshwar N."/>
            <person name="Catarino B."/>
            <person name="Hetherington A.J."/>
            <person name="Saltykova A."/>
            <person name="Bonnot C."/>
            <person name="Breuninger H."/>
            <person name="Symeonidi A."/>
            <person name="Radhakrishnan G.V."/>
            <person name="Van Nieuwerburgh F."/>
            <person name="Deforce D."/>
            <person name="Chang C."/>
            <person name="Karol K.G."/>
            <person name="Hedrich R."/>
            <person name="Ulvskov P."/>
            <person name="Glockner G."/>
            <person name="Delwiche C.F."/>
            <person name="Petrasek J."/>
            <person name="Van de Peer Y."/>
            <person name="Friml J."/>
            <person name="Beilby M."/>
            <person name="Dolan L."/>
            <person name="Kohara Y."/>
            <person name="Sugano S."/>
            <person name="Fujiyama A."/>
            <person name="Delaux P.-M."/>
            <person name="Quint M."/>
            <person name="TheiBen G."/>
            <person name="Hagemann M."/>
            <person name="Harholt J."/>
            <person name="Dunand C."/>
            <person name="Zachgo S."/>
            <person name="Langdale J."/>
            <person name="Maumus F."/>
            <person name="Straeten D.V.D."/>
            <person name="Gould S.B."/>
            <person name="Rensing S.A."/>
        </authorList>
    </citation>
    <scope>NUCLEOTIDE SEQUENCE [LARGE SCALE GENOMIC DNA]</scope>
    <source>
        <strain evidence="5 6">S276</strain>
    </source>
</reference>
<dbReference type="Proteomes" id="UP000265515">
    <property type="component" value="Unassembled WGS sequence"/>
</dbReference>
<proteinExistence type="inferred from homology"/>
<keyword evidence="3 4" id="KW-0067">ATP-binding</keyword>
<evidence type="ECO:0000256" key="1">
    <source>
        <dbReference type="ARBA" id="ARBA00007381"/>
    </source>
</evidence>
<accession>A0A388L9L3</accession>
<dbReference type="InterPro" id="IPR043129">
    <property type="entry name" value="ATPase_NBD"/>
</dbReference>
<gene>
    <name evidence="5" type="ORF">CBR_g28688</name>
</gene>
<dbReference type="AlphaFoldDB" id="A0A388L9L3"/>
<keyword evidence="6" id="KW-1185">Reference proteome</keyword>
<organism evidence="5 6">
    <name type="scientific">Chara braunii</name>
    <name type="common">Braun's stonewort</name>
    <dbReference type="NCBI Taxonomy" id="69332"/>
    <lineage>
        <taxon>Eukaryota</taxon>
        <taxon>Viridiplantae</taxon>
        <taxon>Streptophyta</taxon>
        <taxon>Charophyceae</taxon>
        <taxon>Charales</taxon>
        <taxon>Characeae</taxon>
        <taxon>Chara</taxon>
    </lineage>
</organism>
<dbReference type="InterPro" id="IPR013126">
    <property type="entry name" value="Hsp_70_fam"/>
</dbReference>
<dbReference type="PRINTS" id="PR00301">
    <property type="entry name" value="HEATSHOCK70"/>
</dbReference>
<evidence type="ECO:0000256" key="2">
    <source>
        <dbReference type="ARBA" id="ARBA00022741"/>
    </source>
</evidence>
<dbReference type="InterPro" id="IPR018181">
    <property type="entry name" value="Heat_shock_70_CS"/>
</dbReference>
<dbReference type="Gene3D" id="3.30.420.40">
    <property type="match status" value="3"/>
</dbReference>
<evidence type="ECO:0000256" key="4">
    <source>
        <dbReference type="RuleBase" id="RU003322"/>
    </source>
</evidence>
<dbReference type="Gramene" id="GBG78974">
    <property type="protein sequence ID" value="GBG78974"/>
    <property type="gene ID" value="CBR_g28688"/>
</dbReference>
<dbReference type="PANTHER" id="PTHR19375">
    <property type="entry name" value="HEAT SHOCK PROTEIN 70KDA"/>
    <property type="match status" value="1"/>
</dbReference>
<evidence type="ECO:0000313" key="5">
    <source>
        <dbReference type="EMBL" id="GBG78974.1"/>
    </source>
</evidence>
<dbReference type="InterPro" id="IPR029047">
    <property type="entry name" value="HSP70_peptide-bd_sf"/>
</dbReference>
<dbReference type="PROSITE" id="PS00297">
    <property type="entry name" value="HSP70_1"/>
    <property type="match status" value="1"/>
</dbReference>
<comment type="caution">
    <text evidence="5">The sequence shown here is derived from an EMBL/GenBank/DDBJ whole genome shotgun (WGS) entry which is preliminary data.</text>
</comment>
<dbReference type="FunFam" id="3.90.640.10:FF:000010">
    <property type="entry name" value="heat shock 70 kDa protein 14"/>
    <property type="match status" value="1"/>
</dbReference>
<protein>
    <submittedName>
        <fullName evidence="5">Uncharacterized protein</fullName>
    </submittedName>
</protein>
<keyword evidence="2 4" id="KW-0547">Nucleotide-binding</keyword>
<dbReference type="GO" id="GO:0005524">
    <property type="term" value="F:ATP binding"/>
    <property type="evidence" value="ECO:0007669"/>
    <property type="project" value="UniProtKB-KW"/>
</dbReference>
<dbReference type="SUPFAM" id="SSF100920">
    <property type="entry name" value="Heat shock protein 70kD (HSP70), peptide-binding domain"/>
    <property type="match status" value="1"/>
</dbReference>
<evidence type="ECO:0000256" key="3">
    <source>
        <dbReference type="ARBA" id="ARBA00022840"/>
    </source>
</evidence>
<dbReference type="GO" id="GO:0140662">
    <property type="term" value="F:ATP-dependent protein folding chaperone"/>
    <property type="evidence" value="ECO:0007669"/>
    <property type="project" value="InterPro"/>
</dbReference>
<evidence type="ECO:0000313" key="6">
    <source>
        <dbReference type="Proteomes" id="UP000265515"/>
    </source>
</evidence>
<comment type="similarity">
    <text evidence="1 4">Belongs to the heat shock protein 70 family.</text>
</comment>
<dbReference type="STRING" id="69332.A0A388L9L3"/>
<dbReference type="Pfam" id="PF00012">
    <property type="entry name" value="HSP70"/>
    <property type="match status" value="1"/>
</dbReference>
<dbReference type="Gene3D" id="3.90.640.10">
    <property type="entry name" value="Actin, Chain A, domain 4"/>
    <property type="match status" value="1"/>
</dbReference>
<name>A0A388L9L3_CHABU</name>